<dbReference type="Proteomes" id="UP000504629">
    <property type="component" value="Unplaced"/>
</dbReference>
<gene>
    <name evidence="5" type="primary">LOC114239502</name>
</gene>
<accession>A0A6J2JAE4</accession>
<dbReference type="GeneID" id="114239502"/>
<dbReference type="InterPro" id="IPR029058">
    <property type="entry name" value="AB_hydrolase_fold"/>
</dbReference>
<keyword evidence="1" id="KW-0325">Glycoprotein</keyword>
<dbReference type="AlphaFoldDB" id="A0A6J2JAE4"/>
<dbReference type="KEGG" id="bman:114239502"/>
<dbReference type="InterPro" id="IPR002018">
    <property type="entry name" value="CarbesteraseB"/>
</dbReference>
<dbReference type="PANTHER" id="PTHR11559">
    <property type="entry name" value="CARBOXYLESTERASE"/>
    <property type="match status" value="1"/>
</dbReference>
<name>A0A6J2JAE4_BOMMA</name>
<feature type="domain" description="Carboxylesterase type B" evidence="3">
    <location>
        <begin position="21"/>
        <end position="557"/>
    </location>
</feature>
<keyword evidence="4" id="KW-1185">Reference proteome</keyword>
<dbReference type="OrthoDB" id="3200163at2759"/>
<dbReference type="SUPFAM" id="SSF53474">
    <property type="entry name" value="alpha/beta-Hydrolases"/>
    <property type="match status" value="1"/>
</dbReference>
<sequence>MTAMNIVFLIFLCVAVEGGVIVETNSGKVEGLEVKSIIKDEKFYSFLSIPYGKAPIGALRFKAPQPHEGWTDVLNAKKERKQCAQYYVPMRPVDEVGFCGSEDCLHLNIHTPKLPNNNEPNLPVIVFLYNEYFRITYNASKEYGPDFFMKEDVILVTISHRVGTFGFVSFGDDLLPGNSGVKDVILALKWIQSNINKFGGNPFKITLMGQDGGAAMVDILLHSPKAKGLFSGAILQSGTAYSSMFFNTKPKDRALAIAEVLERKLSNSAQFISELGSIAAPKISESELMAIHADDSRKYQVPILANGPVVEHDHPDAVITKRPEDSFLDVEIPIMIGYNTRESIEMMERYLRKPQYLTFADRDFLMMFPIRVDYHFELNTNVYYEAIQQIKDFYLEEGYVKISKPGEFMTYMTDINTFYSVDYAVRRYLNESSAQIYYYAFDYSGDLNMRKQNILKDAMILEGTWGASIGDELCYLFVCKPIIKTYLKALAEEDSEEIKVLKSMVRMWTNFAKTGNPTPSGEPFQWKPAAKDTKDCLMISDELEMKTNLHEDRIKFWDDFIEKYRQIAVDGVVKGTKDEL</sequence>
<evidence type="ECO:0000313" key="5">
    <source>
        <dbReference type="RefSeq" id="XP_028025524.1"/>
    </source>
</evidence>
<proteinExistence type="predicted"/>
<evidence type="ECO:0000259" key="3">
    <source>
        <dbReference type="Pfam" id="PF00135"/>
    </source>
</evidence>
<dbReference type="RefSeq" id="XP_028025524.1">
    <property type="nucleotide sequence ID" value="XM_028169723.1"/>
</dbReference>
<evidence type="ECO:0000256" key="2">
    <source>
        <dbReference type="SAM" id="SignalP"/>
    </source>
</evidence>
<keyword evidence="2" id="KW-0732">Signal</keyword>
<evidence type="ECO:0000313" key="4">
    <source>
        <dbReference type="Proteomes" id="UP000504629"/>
    </source>
</evidence>
<evidence type="ECO:0000256" key="1">
    <source>
        <dbReference type="ARBA" id="ARBA00023180"/>
    </source>
</evidence>
<protein>
    <submittedName>
        <fullName evidence="5">Esterase E4-like</fullName>
    </submittedName>
</protein>
<dbReference type="Pfam" id="PF00135">
    <property type="entry name" value="COesterase"/>
    <property type="match status" value="1"/>
</dbReference>
<dbReference type="Gene3D" id="3.40.50.1820">
    <property type="entry name" value="alpha/beta hydrolase"/>
    <property type="match status" value="1"/>
</dbReference>
<reference evidence="5" key="1">
    <citation type="submission" date="2025-08" db="UniProtKB">
        <authorList>
            <consortium name="RefSeq"/>
        </authorList>
    </citation>
    <scope>IDENTIFICATION</scope>
    <source>
        <tissue evidence="5">Silk gland</tissue>
    </source>
</reference>
<feature type="signal peptide" evidence="2">
    <location>
        <begin position="1"/>
        <end position="18"/>
    </location>
</feature>
<dbReference type="InterPro" id="IPR050309">
    <property type="entry name" value="Type-B_Carboxylest/Lipase"/>
</dbReference>
<organism evidence="4 5">
    <name type="scientific">Bombyx mandarina</name>
    <name type="common">Wild silk moth</name>
    <name type="synonym">Wild silkworm</name>
    <dbReference type="NCBI Taxonomy" id="7092"/>
    <lineage>
        <taxon>Eukaryota</taxon>
        <taxon>Metazoa</taxon>
        <taxon>Ecdysozoa</taxon>
        <taxon>Arthropoda</taxon>
        <taxon>Hexapoda</taxon>
        <taxon>Insecta</taxon>
        <taxon>Pterygota</taxon>
        <taxon>Neoptera</taxon>
        <taxon>Endopterygota</taxon>
        <taxon>Lepidoptera</taxon>
        <taxon>Glossata</taxon>
        <taxon>Ditrysia</taxon>
        <taxon>Bombycoidea</taxon>
        <taxon>Bombycidae</taxon>
        <taxon>Bombycinae</taxon>
        <taxon>Bombyx</taxon>
    </lineage>
</organism>
<feature type="chain" id="PRO_5026917240" evidence="2">
    <location>
        <begin position="19"/>
        <end position="580"/>
    </location>
</feature>